<name>A0A380ZBK3_BARDO</name>
<protein>
    <recommendedName>
        <fullName evidence="4">Transmembrane protein</fullName>
    </recommendedName>
</protein>
<evidence type="ECO:0008006" key="4">
    <source>
        <dbReference type="Google" id="ProtNLM"/>
    </source>
</evidence>
<feature type="transmembrane region" description="Helical" evidence="1">
    <location>
        <begin position="206"/>
        <end position="232"/>
    </location>
</feature>
<proteinExistence type="predicted"/>
<keyword evidence="1" id="KW-1133">Transmembrane helix</keyword>
<dbReference type="EMBL" id="UFTF01000001">
    <property type="protein sequence ID" value="SUV44388.1"/>
    <property type="molecule type" value="Genomic_DNA"/>
</dbReference>
<evidence type="ECO:0000256" key="1">
    <source>
        <dbReference type="SAM" id="Phobius"/>
    </source>
</evidence>
<accession>A0A380ZBK3</accession>
<keyword evidence="1" id="KW-0812">Transmembrane</keyword>
<gene>
    <name evidence="2" type="ORF">NCTC12862_00132</name>
</gene>
<keyword evidence="1" id="KW-0472">Membrane</keyword>
<reference evidence="2 3" key="1">
    <citation type="submission" date="2018-06" db="EMBL/GenBank/DDBJ databases">
        <authorList>
            <consortium name="Pathogen Informatics"/>
            <person name="Doyle S."/>
        </authorList>
    </citation>
    <scope>NUCLEOTIDE SEQUENCE [LARGE SCALE GENOMIC DNA]</scope>
    <source>
        <strain evidence="2 3">NCTC12862</strain>
    </source>
</reference>
<evidence type="ECO:0000313" key="3">
    <source>
        <dbReference type="Proteomes" id="UP000254950"/>
    </source>
</evidence>
<dbReference type="STRING" id="33044.GCA_900005695_00041"/>
<dbReference type="AlphaFoldDB" id="A0A380ZBK3"/>
<dbReference type="Proteomes" id="UP000254950">
    <property type="component" value="Unassembled WGS sequence"/>
</dbReference>
<sequence length="490" mass="54544">MVEISLLSLRKIIEDMIDFVGILKKAINAQSNVTPYVRERIYKRAIETLEQQFAAATIPQAVVDEQRKILQSAIAAVEEEYLAVEKALLSSVIGWKTAGIVKSNKCIQDSMLSQGNDILMAATKESQLSLSSLKNNKEFDAFSVSATPDAEPVNMDTHLTAQHVKKSILKVSPLAPSVQTDNTHIVSHIFSQAVRRANKSSMQRRIIISVAAFVCFIICVVCFCFVAGRVFVLNDHQLLNEHVKASHNLPKEFSINRKLTQRLLEDGSEVDVGLDQESGFSNEEGSSTVVTTNLRSMEQQGEAILYKARTDYEAEKVAMGSAHWTLIKKSRIKGAPEESAIQGDITIPDEGLTLRLILRRNTDLSFPAAYIMDLIFIPSDKFLGRAISNVQTLTFKATEQSIGQALTRTVAAKIDDNFFLVALSDNHPFLDRNLQLIRELDWLRLVLIDKKGRVNELTFAKGPIGESIFNDVIGQWLVQSNQQTILGQKK</sequence>
<organism evidence="2 3">
    <name type="scientific">Bartonella doshiae</name>
    <dbReference type="NCBI Taxonomy" id="33044"/>
    <lineage>
        <taxon>Bacteria</taxon>
        <taxon>Pseudomonadati</taxon>
        <taxon>Pseudomonadota</taxon>
        <taxon>Alphaproteobacteria</taxon>
        <taxon>Hyphomicrobiales</taxon>
        <taxon>Bartonellaceae</taxon>
        <taxon>Bartonella</taxon>
    </lineage>
</organism>
<evidence type="ECO:0000313" key="2">
    <source>
        <dbReference type="EMBL" id="SUV44388.1"/>
    </source>
</evidence>